<comment type="caution">
    <text evidence="1">The sequence shown here is derived from an EMBL/GenBank/DDBJ whole genome shotgun (WGS) entry which is preliminary data.</text>
</comment>
<protein>
    <submittedName>
        <fullName evidence="1">Uncharacterized protein</fullName>
    </submittedName>
</protein>
<proteinExistence type="predicted"/>
<dbReference type="EMBL" id="BPLR01009683">
    <property type="protein sequence ID" value="GIY33765.1"/>
    <property type="molecule type" value="Genomic_DNA"/>
</dbReference>
<evidence type="ECO:0000313" key="1">
    <source>
        <dbReference type="EMBL" id="GIY33765.1"/>
    </source>
</evidence>
<name>A0AAV4SI35_CAEEX</name>
<evidence type="ECO:0000313" key="2">
    <source>
        <dbReference type="Proteomes" id="UP001054945"/>
    </source>
</evidence>
<dbReference type="AlphaFoldDB" id="A0AAV4SI35"/>
<sequence length="104" mass="11819">MVLIHVERMRSVMAGVGWPASMKHHSVDTGGVMVAHSEETTQCRLLSLQWCRENEHGRKTEPPNQPVTVRVTSIGWNASFRLAQDGIRKRTSLLRYVVLAPLWQ</sequence>
<keyword evidence="2" id="KW-1185">Reference proteome</keyword>
<reference evidence="1 2" key="1">
    <citation type="submission" date="2021-06" db="EMBL/GenBank/DDBJ databases">
        <title>Caerostris extrusa draft genome.</title>
        <authorList>
            <person name="Kono N."/>
            <person name="Arakawa K."/>
        </authorList>
    </citation>
    <scope>NUCLEOTIDE SEQUENCE [LARGE SCALE GENOMIC DNA]</scope>
</reference>
<gene>
    <name evidence="1" type="ORF">CEXT_388411</name>
</gene>
<dbReference type="Proteomes" id="UP001054945">
    <property type="component" value="Unassembled WGS sequence"/>
</dbReference>
<accession>A0AAV4SI35</accession>
<organism evidence="1 2">
    <name type="scientific">Caerostris extrusa</name>
    <name type="common">Bark spider</name>
    <name type="synonym">Caerostris bankana</name>
    <dbReference type="NCBI Taxonomy" id="172846"/>
    <lineage>
        <taxon>Eukaryota</taxon>
        <taxon>Metazoa</taxon>
        <taxon>Ecdysozoa</taxon>
        <taxon>Arthropoda</taxon>
        <taxon>Chelicerata</taxon>
        <taxon>Arachnida</taxon>
        <taxon>Araneae</taxon>
        <taxon>Araneomorphae</taxon>
        <taxon>Entelegynae</taxon>
        <taxon>Araneoidea</taxon>
        <taxon>Araneidae</taxon>
        <taxon>Caerostris</taxon>
    </lineage>
</organism>